<dbReference type="AlphaFoldDB" id="A0A061IJ16"/>
<keyword evidence="5" id="KW-0493">Microtubule</keyword>
<evidence type="ECO:0000256" key="8">
    <source>
        <dbReference type="ARBA" id="ARBA00023212"/>
    </source>
</evidence>
<dbReference type="Pfam" id="PF25762">
    <property type="entry name" value="HAUS1"/>
    <property type="match status" value="1"/>
</dbReference>
<dbReference type="PANTHER" id="PTHR31570:SF1">
    <property type="entry name" value="HAUS AUGMIN-LIKE COMPLEX SUBUNIT 1"/>
    <property type="match status" value="1"/>
</dbReference>
<dbReference type="GO" id="GO:0005829">
    <property type="term" value="C:cytosol"/>
    <property type="evidence" value="ECO:0007669"/>
    <property type="project" value="TreeGrafter"/>
</dbReference>
<keyword evidence="8" id="KW-0206">Cytoskeleton</keyword>
<proteinExistence type="inferred from homology"/>
<evidence type="ECO:0000256" key="3">
    <source>
        <dbReference type="ARBA" id="ARBA00022490"/>
    </source>
</evidence>
<evidence type="ECO:0000256" key="6">
    <source>
        <dbReference type="ARBA" id="ARBA00022776"/>
    </source>
</evidence>
<keyword evidence="9" id="KW-0131">Cell cycle</keyword>
<evidence type="ECO:0000256" key="1">
    <source>
        <dbReference type="ARBA" id="ARBA00004186"/>
    </source>
</evidence>
<dbReference type="GO" id="GO:0070652">
    <property type="term" value="C:HAUS complex"/>
    <property type="evidence" value="ECO:0007669"/>
    <property type="project" value="InterPro"/>
</dbReference>
<dbReference type="GO" id="GO:0005819">
    <property type="term" value="C:spindle"/>
    <property type="evidence" value="ECO:0007669"/>
    <property type="project" value="UniProtKB-SubCell"/>
</dbReference>
<dbReference type="GO" id="GO:0005874">
    <property type="term" value="C:microtubule"/>
    <property type="evidence" value="ECO:0007669"/>
    <property type="project" value="UniProtKB-KW"/>
</dbReference>
<dbReference type="GO" id="GO:0007098">
    <property type="term" value="P:centrosome cycle"/>
    <property type="evidence" value="ECO:0007669"/>
    <property type="project" value="TreeGrafter"/>
</dbReference>
<evidence type="ECO:0000256" key="2">
    <source>
        <dbReference type="ARBA" id="ARBA00005479"/>
    </source>
</evidence>
<evidence type="ECO:0000313" key="11">
    <source>
        <dbReference type="Proteomes" id="UP000030759"/>
    </source>
</evidence>
<dbReference type="PANTHER" id="PTHR31570">
    <property type="entry name" value="HAUS AUGMIN-LIKE COMPLEX SUBUNIT 1"/>
    <property type="match status" value="1"/>
</dbReference>
<accession>A0A061IJ16</accession>
<keyword evidence="6" id="KW-0498">Mitosis</keyword>
<evidence type="ECO:0000256" key="9">
    <source>
        <dbReference type="ARBA" id="ARBA00023306"/>
    </source>
</evidence>
<keyword evidence="4" id="KW-0132">Cell division</keyword>
<gene>
    <name evidence="10" type="ORF">H671_2g6947</name>
</gene>
<dbReference type="InterPro" id="IPR026243">
    <property type="entry name" value="HAUS1"/>
</dbReference>
<evidence type="ECO:0000256" key="5">
    <source>
        <dbReference type="ARBA" id="ARBA00022701"/>
    </source>
</evidence>
<sequence length="271" mass="30977">MAAPEERELQVAAWLKKIFGNHPIPKYEANPRTTEILYHLSERNRVRDRDINLVIEDLKQKANEYESEGSHYVSLFSLEFTAHSVDQGVFELSEICLPLPLSPGNKSFIPAVNDLTSDLFRTKSKSEEIKLELEKLEKNLTATLVLEKCLREDLKKAELHLSAERAKVDSRLQNMDFLKAKAEEFRFGIKAAEEQLSARGMDASLSHRSLVALSEKLTEIKQQTIPLKKKLESYLDLMPNPSLAQVKIEEAKRELDAIEAELTRKVDMMEL</sequence>
<keyword evidence="7" id="KW-0175">Coiled coil</keyword>
<comment type="subcellular location">
    <subcellularLocation>
        <location evidence="1">Cytoplasm</location>
        <location evidence="1">Cytoskeleton</location>
        <location evidence="1">Spindle</location>
    </subcellularLocation>
</comment>
<dbReference type="Proteomes" id="UP000030759">
    <property type="component" value="Unassembled WGS sequence"/>
</dbReference>
<dbReference type="GO" id="GO:0051301">
    <property type="term" value="P:cell division"/>
    <property type="evidence" value="ECO:0007669"/>
    <property type="project" value="UniProtKB-KW"/>
</dbReference>
<evidence type="ECO:0000313" key="10">
    <source>
        <dbReference type="EMBL" id="ERE83114.1"/>
    </source>
</evidence>
<evidence type="ECO:0000256" key="7">
    <source>
        <dbReference type="ARBA" id="ARBA00023054"/>
    </source>
</evidence>
<protein>
    <submittedName>
        <fullName evidence="10">HAUS augmin-like complex subunit 1-like protein</fullName>
    </submittedName>
</protein>
<keyword evidence="3" id="KW-0963">Cytoplasm</keyword>
<name>A0A061IJ16_CRIGR</name>
<reference evidence="11" key="1">
    <citation type="journal article" date="2013" name="Nat. Biotechnol.">
        <title>Chinese hamster genome sequenced from sorted chromosomes.</title>
        <authorList>
            <person name="Brinkrolf K."/>
            <person name="Rupp O."/>
            <person name="Laux H."/>
            <person name="Kollin F."/>
            <person name="Ernst W."/>
            <person name="Linke B."/>
            <person name="Kofler R."/>
            <person name="Romand S."/>
            <person name="Hesse F."/>
            <person name="Budach W.E."/>
            <person name="Galosy S."/>
            <person name="Muller D."/>
            <person name="Noll T."/>
            <person name="Wienberg J."/>
            <person name="Jostock T."/>
            <person name="Leonard M."/>
            <person name="Grillari J."/>
            <person name="Tauch A."/>
            <person name="Goesmann A."/>
            <person name="Helk B."/>
            <person name="Mott J.E."/>
            <person name="Puhler A."/>
            <person name="Borth N."/>
        </authorList>
    </citation>
    <scope>NUCLEOTIDE SEQUENCE [LARGE SCALE GENOMIC DNA]</scope>
    <source>
        <strain evidence="11">17A/GY</strain>
    </source>
</reference>
<comment type="similarity">
    <text evidence="2">Belongs to the HAUS1 family.</text>
</comment>
<evidence type="ECO:0000256" key="4">
    <source>
        <dbReference type="ARBA" id="ARBA00022618"/>
    </source>
</evidence>
<dbReference type="PRINTS" id="PR02087">
    <property type="entry name" value="HAUSAUGMINL1"/>
</dbReference>
<dbReference type="EMBL" id="KE669054">
    <property type="protein sequence ID" value="ERE83114.1"/>
    <property type="molecule type" value="Genomic_DNA"/>
</dbReference>
<dbReference type="GO" id="GO:0051225">
    <property type="term" value="P:spindle assembly"/>
    <property type="evidence" value="ECO:0007669"/>
    <property type="project" value="InterPro"/>
</dbReference>
<organism evidence="10 11">
    <name type="scientific">Cricetulus griseus</name>
    <name type="common">Chinese hamster</name>
    <name type="synonym">Cricetulus barabensis griseus</name>
    <dbReference type="NCBI Taxonomy" id="10029"/>
    <lineage>
        <taxon>Eukaryota</taxon>
        <taxon>Metazoa</taxon>
        <taxon>Chordata</taxon>
        <taxon>Craniata</taxon>
        <taxon>Vertebrata</taxon>
        <taxon>Euteleostomi</taxon>
        <taxon>Mammalia</taxon>
        <taxon>Eutheria</taxon>
        <taxon>Euarchontoglires</taxon>
        <taxon>Glires</taxon>
        <taxon>Rodentia</taxon>
        <taxon>Myomorpha</taxon>
        <taxon>Muroidea</taxon>
        <taxon>Cricetidae</taxon>
        <taxon>Cricetinae</taxon>
        <taxon>Cricetulus</taxon>
    </lineage>
</organism>